<gene>
    <name evidence="2" type="ORF">BN874_1630004</name>
</gene>
<protein>
    <recommendedName>
        <fullName evidence="1">Glycosyltransferase 2-like domain-containing protein</fullName>
    </recommendedName>
</protein>
<dbReference type="Pfam" id="PF00535">
    <property type="entry name" value="Glycos_transf_2"/>
    <property type="match status" value="2"/>
</dbReference>
<accession>A0A7U7GAW8</accession>
<keyword evidence="3" id="KW-1185">Reference proteome</keyword>
<dbReference type="InterPro" id="IPR001173">
    <property type="entry name" value="Glyco_trans_2-like"/>
</dbReference>
<dbReference type="SUPFAM" id="SSF53448">
    <property type="entry name" value="Nucleotide-diphospho-sugar transferases"/>
    <property type="match status" value="2"/>
</dbReference>
<feature type="domain" description="Glycosyltransferase 2-like" evidence="1">
    <location>
        <begin position="241"/>
        <end position="297"/>
    </location>
</feature>
<dbReference type="EMBL" id="CBTK010000072">
    <property type="protein sequence ID" value="CDH44393.1"/>
    <property type="molecule type" value="Genomic_DNA"/>
</dbReference>
<dbReference type="Gene3D" id="3.90.550.10">
    <property type="entry name" value="Spore Coat Polysaccharide Biosynthesis Protein SpsA, Chain A"/>
    <property type="match status" value="2"/>
</dbReference>
<comment type="caution">
    <text evidence="2">The sequence shown here is derived from an EMBL/GenBank/DDBJ whole genome shotgun (WGS) entry which is preliminary data.</text>
</comment>
<name>A0A7U7GAW8_9GAMM</name>
<evidence type="ECO:0000313" key="3">
    <source>
        <dbReference type="Proteomes" id="UP000019184"/>
    </source>
</evidence>
<evidence type="ECO:0000259" key="1">
    <source>
        <dbReference type="Pfam" id="PF00535"/>
    </source>
</evidence>
<dbReference type="InterPro" id="IPR029044">
    <property type="entry name" value="Nucleotide-diphossugar_trans"/>
</dbReference>
<organism evidence="2 3">
    <name type="scientific">Candidatus Contendobacter odensis Run_B_J11</name>
    <dbReference type="NCBI Taxonomy" id="1400861"/>
    <lineage>
        <taxon>Bacteria</taxon>
        <taxon>Pseudomonadati</taxon>
        <taxon>Pseudomonadota</taxon>
        <taxon>Gammaproteobacteria</taxon>
        <taxon>Candidatus Competibacteraceae</taxon>
        <taxon>Candidatus Contendibacter</taxon>
    </lineage>
</organism>
<reference evidence="2 3" key="1">
    <citation type="journal article" date="2014" name="ISME J.">
        <title>Candidatus Competibacter-lineage genomes retrieved from metagenomes reveal functional metabolic diversity.</title>
        <authorList>
            <person name="McIlroy S.J."/>
            <person name="Albertsen M."/>
            <person name="Andresen E.K."/>
            <person name="Saunders A.M."/>
            <person name="Kristiansen R."/>
            <person name="Stokholm-Bjerregaard M."/>
            <person name="Nielsen K.L."/>
            <person name="Nielsen P.H."/>
        </authorList>
    </citation>
    <scope>NUCLEOTIDE SEQUENCE [LARGE SCALE GENOMIC DNA]</scope>
    <source>
        <strain evidence="2 3">Run_B_J11</strain>
    </source>
</reference>
<dbReference type="PANTHER" id="PTHR43685:SF2">
    <property type="entry name" value="GLYCOSYLTRANSFERASE 2-LIKE DOMAIN-CONTAINING PROTEIN"/>
    <property type="match status" value="1"/>
</dbReference>
<dbReference type="OrthoDB" id="9816564at2"/>
<dbReference type="RefSeq" id="WP_051497495.1">
    <property type="nucleotide sequence ID" value="NZ_CBTK010000072.1"/>
</dbReference>
<dbReference type="InterPro" id="IPR050834">
    <property type="entry name" value="Glycosyltransf_2"/>
</dbReference>
<feature type="domain" description="Glycosyltransferase 2-like" evidence="1">
    <location>
        <begin position="23"/>
        <end position="90"/>
    </location>
</feature>
<proteinExistence type="predicted"/>
<sequence length="418" mass="46177">MTNRVDLHILTIARTRPEWLEQAIASVAGQPVNLCVIDNNGRATGAGRAQAYRESTAEFVACLDDDDVLLPGAIAACVAALDANPAALGAYTDALYMNESGQVLGPDVSTGSGPWCVERNLTGAGHTEHIAVMRRTAVLPFLDELETYTGMEQYFLHGMLATVGDWIHVEQPGYLFRLHPGNTHNQIPIEFRNATRQRIRQRLTAAGRVTPPRVDVHVLYCYEPTRWIDDALISLTAEPVNVHFLKGIQGKVGLARANAFRHGTAEYVAFVDADDEVVPGAFAAALEVLDARPEIVATYCDIQLIGEREGIGYLKAPWNPMSQLFGPSEVHHLHVMRRSAVEPCLEELEKWDGFEEYALMGLICQFGQQYHIPRPLYRFRQHNAYPRAGAIGGHPMRQAAARLVMPILCPLIQAGVRQ</sequence>
<dbReference type="PANTHER" id="PTHR43685">
    <property type="entry name" value="GLYCOSYLTRANSFERASE"/>
    <property type="match status" value="1"/>
</dbReference>
<evidence type="ECO:0000313" key="2">
    <source>
        <dbReference type="EMBL" id="CDH44393.1"/>
    </source>
</evidence>
<dbReference type="AlphaFoldDB" id="A0A7U7GAW8"/>
<dbReference type="Proteomes" id="UP000019184">
    <property type="component" value="Unassembled WGS sequence"/>
</dbReference>